<dbReference type="RefSeq" id="WP_153354004.1">
    <property type="nucleotide sequence ID" value="NZ_JAYKOO010000006.1"/>
</dbReference>
<comment type="caution">
    <text evidence="1">The sequence shown here is derived from an EMBL/GenBank/DDBJ whole genome shotgun (WGS) entry which is preliminary data.</text>
</comment>
<dbReference type="Gene3D" id="3.40.50.2300">
    <property type="match status" value="1"/>
</dbReference>
<keyword evidence="2" id="KW-1185">Reference proteome</keyword>
<proteinExistence type="predicted"/>
<dbReference type="EMBL" id="WIXI01000041">
    <property type="protein sequence ID" value="MQY46513.1"/>
    <property type="molecule type" value="Genomic_DNA"/>
</dbReference>
<dbReference type="SUPFAM" id="SSF52172">
    <property type="entry name" value="CheY-like"/>
    <property type="match status" value="1"/>
</dbReference>
<accession>A0A6A8A5Y7</accession>
<dbReference type="AlphaFoldDB" id="A0A6A8A5Y7"/>
<evidence type="ECO:0008006" key="3">
    <source>
        <dbReference type="Google" id="ProtNLM"/>
    </source>
</evidence>
<evidence type="ECO:0000313" key="2">
    <source>
        <dbReference type="Proteomes" id="UP000435138"/>
    </source>
</evidence>
<dbReference type="InterPro" id="IPR011006">
    <property type="entry name" value="CheY-like_superfamily"/>
</dbReference>
<sequence>MRRVLAVDDEASIRLPVIDAREDAGFEIDEANTTNEALDIIRRRHGKSVKQDERCFVGRYVRES</sequence>
<dbReference type="Proteomes" id="UP000435138">
    <property type="component" value="Unassembled WGS sequence"/>
</dbReference>
<name>A0A6A8A5Y7_9HYPH</name>
<organism evidence="1 2">
    <name type="scientific">Endobacterium cereale</name>
    <dbReference type="NCBI Taxonomy" id="2663029"/>
    <lineage>
        <taxon>Bacteria</taxon>
        <taxon>Pseudomonadati</taxon>
        <taxon>Pseudomonadota</taxon>
        <taxon>Alphaproteobacteria</taxon>
        <taxon>Hyphomicrobiales</taxon>
        <taxon>Rhizobiaceae</taxon>
        <taxon>Endobacterium</taxon>
    </lineage>
</organism>
<protein>
    <recommendedName>
        <fullName evidence="3">Response regulatory domain-containing protein</fullName>
    </recommendedName>
</protein>
<reference evidence="1 2" key="1">
    <citation type="submission" date="2019-11" db="EMBL/GenBank/DDBJ databases">
        <title>Genome analysis of Rhizobacterium cereale a novel genus and species isolated from maize roots in North Spain.</title>
        <authorList>
            <person name="Menendez E."/>
            <person name="Flores-Felix J.D."/>
            <person name="Ramirez-Bahena M.-H."/>
            <person name="Igual J.M."/>
            <person name="Garcia-Fraile P."/>
            <person name="Peix A."/>
            <person name="Velazquez E."/>
        </authorList>
    </citation>
    <scope>NUCLEOTIDE SEQUENCE [LARGE SCALE GENOMIC DNA]</scope>
    <source>
        <strain evidence="1 2">RZME27</strain>
    </source>
</reference>
<evidence type="ECO:0000313" key="1">
    <source>
        <dbReference type="EMBL" id="MQY46513.1"/>
    </source>
</evidence>
<gene>
    <name evidence="1" type="ORF">GAO09_10700</name>
</gene>